<keyword evidence="2" id="KW-0408">Iron</keyword>
<evidence type="ECO:0000256" key="3">
    <source>
        <dbReference type="ARBA" id="ARBA00023014"/>
    </source>
</evidence>
<dbReference type="OrthoDB" id="9813995at2"/>
<dbReference type="PROSITE" id="PS00198">
    <property type="entry name" value="4FE4S_FER_1"/>
    <property type="match status" value="1"/>
</dbReference>
<name>A0A1I0FMT8_9FIRM</name>
<reference evidence="5 6" key="1">
    <citation type="submission" date="2016-10" db="EMBL/GenBank/DDBJ databases">
        <authorList>
            <person name="de Groot N.N."/>
        </authorList>
    </citation>
    <scope>NUCLEOTIDE SEQUENCE [LARGE SCALE GENOMIC DNA]</scope>
    <source>
        <strain evidence="5 6">DSM 18979</strain>
    </source>
</reference>
<dbReference type="InterPro" id="IPR017900">
    <property type="entry name" value="4Fe4S_Fe_S_CS"/>
</dbReference>
<evidence type="ECO:0000313" key="6">
    <source>
        <dbReference type="Proteomes" id="UP000199568"/>
    </source>
</evidence>
<evidence type="ECO:0000259" key="4">
    <source>
        <dbReference type="PROSITE" id="PS51379"/>
    </source>
</evidence>
<sequence length="271" mass="31579">MEYTHRILILYHSGAGSTKTIAELYYEQLDMYSIDINPIGLEYDYKKLHDYSFIIFAFPTYHCSPSPSMMQFIKNMPTFDKPKKAFVFTTYGLLSGNALREFIKECLPKNIIVNGYSVYRAPAADGALLLPPIPFMFDFEKNIALKIKSDIKRIQQMIHSETCKVQCPSYKLYEILNYPNKVGGKAYRHKLKVLENHCVNCKKCADDCIRKCWNTAGKYPQYKGEECEFCFKCVHHCPNEAIIISAKTRKRTKLNESFYQDFKERIKNELL</sequence>
<dbReference type="NCBIfam" id="NF038196">
    <property type="entry name" value="ferrodoxin_EFR1"/>
    <property type="match status" value="1"/>
</dbReference>
<gene>
    <name evidence="5" type="ORF">SAMN05660297_02869</name>
</gene>
<keyword evidence="3" id="KW-0411">Iron-sulfur</keyword>
<dbReference type="STRING" id="426128.SAMN05660297_02869"/>
<keyword evidence="6" id="KW-1185">Reference proteome</keyword>
<dbReference type="InterPro" id="IPR029039">
    <property type="entry name" value="Flavoprotein-like_sf"/>
</dbReference>
<dbReference type="InterPro" id="IPR017896">
    <property type="entry name" value="4Fe4S_Fe-S-bd"/>
</dbReference>
<dbReference type="AlphaFoldDB" id="A0A1I0FMT8"/>
<protein>
    <recommendedName>
        <fullName evidence="4">4Fe-4S ferredoxin-type domain-containing protein</fullName>
    </recommendedName>
</protein>
<accession>A0A1I0FMT8</accession>
<dbReference type="RefSeq" id="WP_090445560.1">
    <property type="nucleotide sequence ID" value="NZ_FOHU01000015.1"/>
</dbReference>
<dbReference type="EMBL" id="FOHU01000015">
    <property type="protein sequence ID" value="SET59447.1"/>
    <property type="molecule type" value="Genomic_DNA"/>
</dbReference>
<evidence type="ECO:0000313" key="5">
    <source>
        <dbReference type="EMBL" id="SET59447.1"/>
    </source>
</evidence>
<dbReference type="SUPFAM" id="SSF54862">
    <property type="entry name" value="4Fe-4S ferredoxins"/>
    <property type="match status" value="1"/>
</dbReference>
<evidence type="ECO:0000256" key="1">
    <source>
        <dbReference type="ARBA" id="ARBA00022723"/>
    </source>
</evidence>
<dbReference type="Gene3D" id="3.40.50.360">
    <property type="match status" value="1"/>
</dbReference>
<dbReference type="SUPFAM" id="SSF52218">
    <property type="entry name" value="Flavoproteins"/>
    <property type="match status" value="1"/>
</dbReference>
<dbReference type="InterPro" id="IPR047964">
    <property type="entry name" value="EFR1-like"/>
</dbReference>
<evidence type="ECO:0000256" key="2">
    <source>
        <dbReference type="ARBA" id="ARBA00023004"/>
    </source>
</evidence>
<keyword evidence="1" id="KW-0479">Metal-binding</keyword>
<feature type="domain" description="4Fe-4S ferredoxin-type" evidence="4">
    <location>
        <begin position="218"/>
        <end position="247"/>
    </location>
</feature>
<dbReference type="Gene3D" id="3.30.70.20">
    <property type="match status" value="1"/>
</dbReference>
<dbReference type="GO" id="GO:0051536">
    <property type="term" value="F:iron-sulfur cluster binding"/>
    <property type="evidence" value="ECO:0007669"/>
    <property type="project" value="UniProtKB-KW"/>
</dbReference>
<dbReference type="Proteomes" id="UP000199568">
    <property type="component" value="Unassembled WGS sequence"/>
</dbReference>
<dbReference type="GO" id="GO:0046872">
    <property type="term" value="F:metal ion binding"/>
    <property type="evidence" value="ECO:0007669"/>
    <property type="project" value="UniProtKB-KW"/>
</dbReference>
<dbReference type="PROSITE" id="PS51379">
    <property type="entry name" value="4FE4S_FER_2"/>
    <property type="match status" value="1"/>
</dbReference>
<proteinExistence type="predicted"/>
<organism evidence="5 6">
    <name type="scientific">Natronincola peptidivorans</name>
    <dbReference type="NCBI Taxonomy" id="426128"/>
    <lineage>
        <taxon>Bacteria</taxon>
        <taxon>Bacillati</taxon>
        <taxon>Bacillota</taxon>
        <taxon>Clostridia</taxon>
        <taxon>Peptostreptococcales</taxon>
        <taxon>Natronincolaceae</taxon>
        <taxon>Natronincola</taxon>
    </lineage>
</organism>